<dbReference type="GO" id="GO:0019144">
    <property type="term" value="F:ADP-sugar diphosphatase activity"/>
    <property type="evidence" value="ECO:0007669"/>
    <property type="project" value="TreeGrafter"/>
</dbReference>
<dbReference type="Pfam" id="PF00293">
    <property type="entry name" value="NUDIX"/>
    <property type="match status" value="1"/>
</dbReference>
<feature type="binding site" evidence="13">
    <location>
        <position position="226"/>
    </location>
    <ligand>
        <name>Mg(2+)</name>
        <dbReference type="ChEBI" id="CHEBI:18420"/>
        <label>1</label>
    </ligand>
</feature>
<keyword evidence="16" id="KW-1185">Reference proteome</keyword>
<dbReference type="EMBL" id="SLZW01000002">
    <property type="protein sequence ID" value="TCS64109.1"/>
    <property type="molecule type" value="Genomic_DNA"/>
</dbReference>
<proteinExistence type="inferred from homology"/>
<keyword evidence="5 13" id="KW-0479">Metal-binding</keyword>
<keyword evidence="7 13" id="KW-0460">Magnesium</keyword>
<dbReference type="RefSeq" id="WP_322111132.1">
    <property type="nucleotide sequence ID" value="NZ_CP119676.1"/>
</dbReference>
<reference evidence="15 16" key="1">
    <citation type="submission" date="2019-03" db="EMBL/GenBank/DDBJ databases">
        <title>Genomic Encyclopedia of Type Strains, Phase IV (KMG-IV): sequencing the most valuable type-strain genomes for metagenomic binning, comparative biology and taxonomic classification.</title>
        <authorList>
            <person name="Goeker M."/>
        </authorList>
    </citation>
    <scope>NUCLEOTIDE SEQUENCE [LARGE SCALE GENOMIC DNA]</scope>
    <source>
        <strain evidence="15 16">DSM 101688</strain>
    </source>
</reference>
<evidence type="ECO:0000256" key="9">
    <source>
        <dbReference type="ARBA" id="ARBA00030162"/>
    </source>
</evidence>
<dbReference type="InterPro" id="IPR000086">
    <property type="entry name" value="NUDIX_hydrolase_dom"/>
</dbReference>
<evidence type="ECO:0000256" key="8">
    <source>
        <dbReference type="ARBA" id="ARBA00025164"/>
    </source>
</evidence>
<evidence type="ECO:0000259" key="14">
    <source>
        <dbReference type="PROSITE" id="PS51462"/>
    </source>
</evidence>
<keyword evidence="6" id="KW-0378">Hydrolase</keyword>
<protein>
    <recommendedName>
        <fullName evidence="4">ADP-ribose pyrophosphatase</fullName>
        <ecNumber evidence="3">3.6.1.13</ecNumber>
    </recommendedName>
    <alternativeName>
        <fullName evidence="9">ADP-ribose diphosphatase</fullName>
    </alternativeName>
    <alternativeName>
        <fullName evidence="11">ADP-ribose phosphohydrolase</fullName>
    </alternativeName>
    <alternativeName>
        <fullName evidence="10">Adenosine diphosphoribose pyrophosphatase</fullName>
    </alternativeName>
</protein>
<dbReference type="AlphaFoldDB" id="A0A4R3JDI6"/>
<dbReference type="SUPFAM" id="SSF55811">
    <property type="entry name" value="Nudix"/>
    <property type="match status" value="1"/>
</dbReference>
<evidence type="ECO:0000256" key="12">
    <source>
        <dbReference type="ARBA" id="ARBA00049546"/>
    </source>
</evidence>
<feature type="domain" description="Nudix hydrolase" evidence="14">
    <location>
        <begin position="109"/>
        <end position="255"/>
    </location>
</feature>
<evidence type="ECO:0000256" key="6">
    <source>
        <dbReference type="ARBA" id="ARBA00022801"/>
    </source>
</evidence>
<evidence type="ECO:0000256" key="2">
    <source>
        <dbReference type="ARBA" id="ARBA00007482"/>
    </source>
</evidence>
<dbReference type="GO" id="GO:0005829">
    <property type="term" value="C:cytosol"/>
    <property type="evidence" value="ECO:0007669"/>
    <property type="project" value="TreeGrafter"/>
</dbReference>
<organism evidence="15 16">
    <name type="scientific">Varunaivibrio sulfuroxidans</name>
    <dbReference type="NCBI Taxonomy" id="1773489"/>
    <lineage>
        <taxon>Bacteria</taxon>
        <taxon>Pseudomonadati</taxon>
        <taxon>Pseudomonadota</taxon>
        <taxon>Alphaproteobacteria</taxon>
        <taxon>Rhodospirillales</taxon>
        <taxon>Magnetovibrionaceae</taxon>
        <taxon>Varunaivibrio</taxon>
    </lineage>
</organism>
<comment type="function">
    <text evidence="8">Acts on ADP-mannose and ADP-glucose as well as ADP-ribose. Prevents glycogen biosynthesis. The reaction catalyzed by this enzyme is a limiting step of the gluconeogenic process.</text>
</comment>
<dbReference type="InterPro" id="IPR004385">
    <property type="entry name" value="NDP_pyrophosphatase"/>
</dbReference>
<feature type="binding site" evidence="13">
    <location>
        <position position="158"/>
    </location>
    <ligand>
        <name>Mg(2+)</name>
        <dbReference type="ChEBI" id="CHEBI:18420"/>
        <label>1</label>
    </ligand>
</feature>
<dbReference type="GO" id="GO:0047631">
    <property type="term" value="F:ADP-ribose diphosphatase activity"/>
    <property type="evidence" value="ECO:0007669"/>
    <property type="project" value="UniProtKB-EC"/>
</dbReference>
<sequence>MSICETGGVVVKEDDGWLALPDGGDGGAIGAFEDRADAMAAVEHDHGARLCCADRRRDPQPGDDFTIDDVEIIDKTRAFQGYFAVDRYHLRHRLFDGGWSEPIHREVFERGHAVAVLLFDPARDVLVFVEQFRPGAFAALRAGESLAGGAPWLIECVAGIVEKGESPEDVARREAFEEAHCEIDDLIPISRYFVSPGGGSETVALYCGLTQAPENGSLHGLAEEHEDIRVLCLDASAAVSRLEQGGFSNALTLIAMQWFALNRVSLRKNGS</sequence>
<evidence type="ECO:0000256" key="11">
    <source>
        <dbReference type="ARBA" id="ARBA00033056"/>
    </source>
</evidence>
<evidence type="ECO:0000256" key="13">
    <source>
        <dbReference type="PIRSR" id="PIRSR604385-2"/>
    </source>
</evidence>
<comment type="cofactor">
    <cofactor evidence="1 13">
        <name>Mg(2+)</name>
        <dbReference type="ChEBI" id="CHEBI:18420"/>
    </cofactor>
</comment>
<dbReference type="Gene3D" id="3.90.79.10">
    <property type="entry name" value="Nucleoside Triphosphate Pyrophosphohydrolase"/>
    <property type="match status" value="1"/>
</dbReference>
<dbReference type="GO" id="GO:0019693">
    <property type="term" value="P:ribose phosphate metabolic process"/>
    <property type="evidence" value="ECO:0007669"/>
    <property type="project" value="TreeGrafter"/>
</dbReference>
<comment type="catalytic activity">
    <reaction evidence="12">
        <text>ADP-D-ribose + H2O = D-ribose 5-phosphate + AMP + 2 H(+)</text>
        <dbReference type="Rhea" id="RHEA:10412"/>
        <dbReference type="ChEBI" id="CHEBI:15377"/>
        <dbReference type="ChEBI" id="CHEBI:15378"/>
        <dbReference type="ChEBI" id="CHEBI:57967"/>
        <dbReference type="ChEBI" id="CHEBI:78346"/>
        <dbReference type="ChEBI" id="CHEBI:456215"/>
        <dbReference type="EC" id="3.6.1.13"/>
    </reaction>
</comment>
<feature type="binding site" evidence="13">
    <location>
        <position position="174"/>
    </location>
    <ligand>
        <name>Mg(2+)</name>
        <dbReference type="ChEBI" id="CHEBI:18420"/>
        <label>1</label>
    </ligand>
</feature>
<gene>
    <name evidence="15" type="ORF">EDD55_102148</name>
</gene>
<dbReference type="PANTHER" id="PTHR11839">
    <property type="entry name" value="UDP/ADP-SUGAR PYROPHOSPHATASE"/>
    <property type="match status" value="1"/>
</dbReference>
<comment type="similarity">
    <text evidence="2">Belongs to the Nudix hydrolase family. NudF subfamily.</text>
</comment>
<feature type="binding site" evidence="13">
    <location>
        <position position="178"/>
    </location>
    <ligand>
        <name>Mg(2+)</name>
        <dbReference type="ChEBI" id="CHEBI:18420"/>
        <label>1</label>
    </ligand>
</feature>
<dbReference type="CDD" id="cd24155">
    <property type="entry name" value="NUDIX_ADPRase"/>
    <property type="match status" value="1"/>
</dbReference>
<dbReference type="PROSITE" id="PS51462">
    <property type="entry name" value="NUDIX"/>
    <property type="match status" value="1"/>
</dbReference>
<evidence type="ECO:0000256" key="3">
    <source>
        <dbReference type="ARBA" id="ARBA00012453"/>
    </source>
</evidence>
<dbReference type="InterPro" id="IPR015797">
    <property type="entry name" value="NUDIX_hydrolase-like_dom_sf"/>
</dbReference>
<evidence type="ECO:0000256" key="1">
    <source>
        <dbReference type="ARBA" id="ARBA00001946"/>
    </source>
</evidence>
<dbReference type="Proteomes" id="UP000295304">
    <property type="component" value="Unassembled WGS sequence"/>
</dbReference>
<accession>A0A4R3JDI6</accession>
<evidence type="ECO:0000256" key="5">
    <source>
        <dbReference type="ARBA" id="ARBA00022723"/>
    </source>
</evidence>
<dbReference type="EC" id="3.6.1.13" evidence="3"/>
<name>A0A4R3JDI6_9PROT</name>
<evidence type="ECO:0000256" key="7">
    <source>
        <dbReference type="ARBA" id="ARBA00022842"/>
    </source>
</evidence>
<dbReference type="NCBIfam" id="TIGR00052">
    <property type="entry name" value="nudix-type nucleoside diphosphatase, YffH/AdpP family"/>
    <property type="match status" value="1"/>
</dbReference>
<evidence type="ECO:0000256" key="10">
    <source>
        <dbReference type="ARBA" id="ARBA00030308"/>
    </source>
</evidence>
<dbReference type="GO" id="GO:0006753">
    <property type="term" value="P:nucleoside phosphate metabolic process"/>
    <property type="evidence" value="ECO:0007669"/>
    <property type="project" value="TreeGrafter"/>
</dbReference>
<comment type="caution">
    <text evidence="15">The sequence shown here is derived from an EMBL/GenBank/DDBJ whole genome shotgun (WGS) entry which is preliminary data.</text>
</comment>
<dbReference type="GO" id="GO:0046872">
    <property type="term" value="F:metal ion binding"/>
    <property type="evidence" value="ECO:0007669"/>
    <property type="project" value="UniProtKB-KW"/>
</dbReference>
<evidence type="ECO:0000256" key="4">
    <source>
        <dbReference type="ARBA" id="ARBA00013297"/>
    </source>
</evidence>
<evidence type="ECO:0000313" key="16">
    <source>
        <dbReference type="Proteomes" id="UP000295304"/>
    </source>
</evidence>
<dbReference type="PANTHER" id="PTHR11839:SF5">
    <property type="entry name" value="ADP-RIBOSE PYROPHOSPHATASE"/>
    <property type="match status" value="1"/>
</dbReference>
<evidence type="ECO:0000313" key="15">
    <source>
        <dbReference type="EMBL" id="TCS64109.1"/>
    </source>
</evidence>